<gene>
    <name evidence="1" type="ORF">QQ91_002510</name>
</gene>
<comment type="caution">
    <text evidence="1">The sequence shown here is derived from an EMBL/GenBank/DDBJ whole genome shotgun (WGS) entry which is preliminary data.</text>
</comment>
<protein>
    <submittedName>
        <fullName evidence="1">Uncharacterized protein</fullName>
    </submittedName>
</protein>
<reference evidence="1" key="1">
    <citation type="submission" date="2014-11" db="EMBL/GenBank/DDBJ databases">
        <authorList>
            <person name="Malar M.C."/>
            <person name="Sen D."/>
            <person name="Tripathy S."/>
        </authorList>
    </citation>
    <scope>NUCLEOTIDE SEQUENCE</scope>
    <source>
        <strain evidence="1">BDU141951</strain>
    </source>
</reference>
<name>A0A0C1YE50_9CYAN</name>
<accession>A0A0C1YE50</accession>
<evidence type="ECO:0000313" key="1">
    <source>
        <dbReference type="EMBL" id="NEV65982.1"/>
    </source>
</evidence>
<reference evidence="1" key="2">
    <citation type="journal article" date="2015" name="Genome Announc.">
        <title>Draft Genome Sequence of Filamentous Marine Cyanobacterium Lyngbya confervoides Strain BDU141951.</title>
        <authorList>
            <person name="Chandrababunaidu M.M."/>
            <person name="Sen D."/>
            <person name="Tripathy S."/>
        </authorList>
    </citation>
    <scope>NUCLEOTIDE SEQUENCE</scope>
    <source>
        <strain evidence="1">BDU141951</strain>
    </source>
</reference>
<dbReference type="EMBL" id="JTHE02000002">
    <property type="protein sequence ID" value="NEV65982.1"/>
    <property type="molecule type" value="Genomic_DNA"/>
</dbReference>
<sequence length="98" mass="11111">MYSSVYYLLRSKQDGRHLAARPEGPESDRTYLLIFSADHEALSYLSAHAPEVRDRFAVESVPAYQLKGMLSRWGFAGIGLVSDPSGPKVEFMQRDRLF</sequence>
<organism evidence="1">
    <name type="scientific">Lyngbya confervoides BDU141951</name>
    <dbReference type="NCBI Taxonomy" id="1574623"/>
    <lineage>
        <taxon>Bacteria</taxon>
        <taxon>Bacillati</taxon>
        <taxon>Cyanobacteriota</taxon>
        <taxon>Cyanophyceae</taxon>
        <taxon>Oscillatoriophycideae</taxon>
        <taxon>Oscillatoriales</taxon>
        <taxon>Microcoleaceae</taxon>
        <taxon>Lyngbya</taxon>
    </lineage>
</organism>
<proteinExistence type="predicted"/>
<dbReference type="AlphaFoldDB" id="A0A0C1YE50"/>
<reference evidence="1" key="3">
    <citation type="submission" date="2020-02" db="EMBL/GenBank/DDBJ databases">
        <authorList>
            <person name="Sarangi A.N."/>
            <person name="Ghosh S."/>
            <person name="Mukherjee M."/>
            <person name="Tripathy S."/>
        </authorList>
    </citation>
    <scope>NUCLEOTIDE SEQUENCE</scope>
    <source>
        <strain evidence="1">BDU141951</strain>
    </source>
</reference>